<keyword evidence="2" id="KW-0067">ATP-binding</keyword>
<dbReference type="GO" id="GO:0005783">
    <property type="term" value="C:endoplasmic reticulum"/>
    <property type="evidence" value="ECO:0007669"/>
    <property type="project" value="TreeGrafter"/>
</dbReference>
<name>A0A0V1Q0L8_9ASCO</name>
<dbReference type="GO" id="GO:0016020">
    <property type="term" value="C:membrane"/>
    <property type="evidence" value="ECO:0007669"/>
    <property type="project" value="TreeGrafter"/>
</dbReference>
<accession>A0A0V1Q0L8</accession>
<proteinExistence type="predicted"/>
<evidence type="ECO:0000313" key="4">
    <source>
        <dbReference type="EMBL" id="KSA01914.1"/>
    </source>
</evidence>
<dbReference type="EMBL" id="LMYN01000039">
    <property type="protein sequence ID" value="KSA01914.1"/>
    <property type="molecule type" value="Genomic_DNA"/>
</dbReference>
<dbReference type="InterPro" id="IPR042099">
    <property type="entry name" value="ANL_N_sf"/>
</dbReference>
<comment type="caution">
    <text evidence="4">The sequence shown here is derived from an EMBL/GenBank/DDBJ whole genome shotgun (WGS) entry which is preliminary data.</text>
</comment>
<dbReference type="Pfam" id="PF00501">
    <property type="entry name" value="AMP-binding"/>
    <property type="match status" value="1"/>
</dbReference>
<dbReference type="PANTHER" id="PTHR43272">
    <property type="entry name" value="LONG-CHAIN-FATTY-ACID--COA LIGASE"/>
    <property type="match status" value="1"/>
</dbReference>
<dbReference type="AlphaFoldDB" id="A0A0V1Q0L8"/>
<dbReference type="GO" id="GO:0005524">
    <property type="term" value="F:ATP binding"/>
    <property type="evidence" value="ECO:0007669"/>
    <property type="project" value="UniProtKB-KW"/>
</dbReference>
<evidence type="ECO:0000256" key="2">
    <source>
        <dbReference type="ARBA" id="ARBA00022840"/>
    </source>
</evidence>
<dbReference type="SUPFAM" id="SSF56801">
    <property type="entry name" value="Acetyl-CoA synthetase-like"/>
    <property type="match status" value="1"/>
</dbReference>
<dbReference type="Proteomes" id="UP000054251">
    <property type="component" value="Unassembled WGS sequence"/>
</dbReference>
<dbReference type="Gene3D" id="3.40.50.12780">
    <property type="entry name" value="N-terminal domain of ligase-like"/>
    <property type="match status" value="1"/>
</dbReference>
<dbReference type="PANTHER" id="PTHR43272:SF33">
    <property type="entry name" value="AMP-BINDING DOMAIN-CONTAINING PROTEIN-RELATED"/>
    <property type="match status" value="1"/>
</dbReference>
<organism evidence="4 5">
    <name type="scientific">Debaryomyces fabryi</name>
    <dbReference type="NCBI Taxonomy" id="58627"/>
    <lineage>
        <taxon>Eukaryota</taxon>
        <taxon>Fungi</taxon>
        <taxon>Dikarya</taxon>
        <taxon>Ascomycota</taxon>
        <taxon>Saccharomycotina</taxon>
        <taxon>Pichiomycetes</taxon>
        <taxon>Debaryomycetaceae</taxon>
        <taxon>Debaryomyces</taxon>
    </lineage>
</organism>
<dbReference type="RefSeq" id="XP_015468016.1">
    <property type="nucleotide sequence ID" value="XM_015611116.1"/>
</dbReference>
<sequence>MAALFNESQEQVFSLLLKNLPLDPMKLCDSVPLPNSAKPGFSPVYRNKFSPDRLIENPHPSLNTLKKIMEYAEHTYADEQCFGKRNELEDGSFGPFEWESYSQVIQRQRNFGAGLFFILLNNPFKTDSPAHLKIDNHFTKSSDDSFVVSIFSHNKPEWVIADMACVNYSITNTALYDSLGPESSKYILELTESPIVICTKDKLQQIIQLKKSYPNELSNLISIVSMDLLDLAHTSSTDYQTLLLAKECNVSLFDFQQVEKLGEIYPVHNIPSTPETIYTISFTSGTTGANPKGVVLTNRNAVSGTTFCITNTIENKKLKTLCFLPLAHIYQRQSVYFALFQGVAMGFPQSSSPLTLLDDIKTLKPDVLNLVPRVYTKIEAAIKAQTTHNNEKPMLKAIFSKAINKKIELQSQEDGDEGSHIVYDRVLSLLRKKLGFDNLSLFTTGSAPISSDTVKFIKAAFNTGLAQGYGSTESYAGICCSLRYEANPGSCGAIGVTTEMKLRDIPEMNYLASDEGGPRGELLIRGPQIFKEYYKNEEETKKSKDEEGWFYTGDIARIDATNGRLYIIDRVKNFFKLAQGEYITPEKIENSYLSSFPSLQQLYVHGDSLQTFLLAVVGVEPEPIKKWLETKCNIKQSELSSNDAIVKCINKKENKTTFLREMNESIGNSLQGFEKVHNLYIDIEPLTIEANVLTPTLKIKRPIASKYFRSEFDRLYEEGSLISKNSSKF</sequence>
<protein>
    <recommendedName>
        <fullName evidence="3">AMP-dependent synthetase/ligase domain-containing protein</fullName>
    </recommendedName>
</protein>
<dbReference type="InterPro" id="IPR000873">
    <property type="entry name" value="AMP-dep_synth/lig_dom"/>
</dbReference>
<reference evidence="4 5" key="1">
    <citation type="submission" date="2015-11" db="EMBL/GenBank/DDBJ databases">
        <title>The genome of Debaryomyces fabryi.</title>
        <authorList>
            <person name="Tafer H."/>
            <person name="Lopandic K."/>
        </authorList>
    </citation>
    <scope>NUCLEOTIDE SEQUENCE [LARGE SCALE GENOMIC DNA]</scope>
    <source>
        <strain evidence="4 5">CBS 789</strain>
    </source>
</reference>
<evidence type="ECO:0000313" key="5">
    <source>
        <dbReference type="Proteomes" id="UP000054251"/>
    </source>
</evidence>
<keyword evidence="1" id="KW-0547">Nucleotide-binding</keyword>
<evidence type="ECO:0000256" key="1">
    <source>
        <dbReference type="ARBA" id="ARBA00022741"/>
    </source>
</evidence>
<feature type="domain" description="AMP-dependent synthetase/ligase" evidence="3">
    <location>
        <begin position="147"/>
        <end position="534"/>
    </location>
</feature>
<keyword evidence="5" id="KW-1185">Reference proteome</keyword>
<dbReference type="GO" id="GO:0004467">
    <property type="term" value="F:long-chain fatty acid-CoA ligase activity"/>
    <property type="evidence" value="ECO:0007669"/>
    <property type="project" value="TreeGrafter"/>
</dbReference>
<dbReference type="OrthoDB" id="1700726at2759"/>
<gene>
    <name evidence="4" type="ORF">AC631_02286</name>
</gene>
<evidence type="ECO:0000259" key="3">
    <source>
        <dbReference type="Pfam" id="PF00501"/>
    </source>
</evidence>
<dbReference type="GeneID" id="26839295"/>